<feature type="region of interest" description="Disordered" evidence="1">
    <location>
        <begin position="135"/>
        <end position="156"/>
    </location>
</feature>
<gene>
    <name evidence="2" type="ORF">PMIN01_09502</name>
</gene>
<dbReference type="InterPro" id="IPR011059">
    <property type="entry name" value="Metal-dep_hydrolase_composite"/>
</dbReference>
<dbReference type="OrthoDB" id="194468at2759"/>
<keyword evidence="3" id="KW-1185">Reference proteome</keyword>
<protein>
    <submittedName>
        <fullName evidence="2">Amidohydrolase</fullName>
    </submittedName>
</protein>
<dbReference type="GO" id="GO:0016810">
    <property type="term" value="F:hydrolase activity, acting on carbon-nitrogen (but not peptide) bonds"/>
    <property type="evidence" value="ECO:0007669"/>
    <property type="project" value="InterPro"/>
</dbReference>
<dbReference type="AlphaFoldDB" id="A0A9P6GC07"/>
<dbReference type="SUPFAM" id="SSF51338">
    <property type="entry name" value="Composite domain of metallo-dependent hydrolases"/>
    <property type="match status" value="1"/>
</dbReference>
<reference evidence="2" key="1">
    <citation type="journal article" date="2020" name="Mol. Plant Microbe Interact.">
        <title>Genome Sequence of the Biocontrol Agent Coniothyrium minitans strain Conio (IMI 134523).</title>
        <authorList>
            <person name="Patel D."/>
            <person name="Shittu T.A."/>
            <person name="Baroncelli R."/>
            <person name="Muthumeenakshi S."/>
            <person name="Osborne T.H."/>
            <person name="Janganan T.K."/>
            <person name="Sreenivasaprasad S."/>
        </authorList>
    </citation>
    <scope>NUCLEOTIDE SEQUENCE</scope>
    <source>
        <strain evidence="2">Conio</strain>
    </source>
</reference>
<evidence type="ECO:0000313" key="3">
    <source>
        <dbReference type="Proteomes" id="UP000756921"/>
    </source>
</evidence>
<comment type="caution">
    <text evidence="2">The sequence shown here is derived from an EMBL/GenBank/DDBJ whole genome shotgun (WGS) entry which is preliminary data.</text>
</comment>
<evidence type="ECO:0000313" key="2">
    <source>
        <dbReference type="EMBL" id="KAF9732644.1"/>
    </source>
</evidence>
<dbReference type="Gene3D" id="3.30.110.90">
    <property type="entry name" value="Amidohydrolase"/>
    <property type="match status" value="1"/>
</dbReference>
<dbReference type="EMBL" id="WJXW01000010">
    <property type="protein sequence ID" value="KAF9732644.1"/>
    <property type="molecule type" value="Genomic_DNA"/>
</dbReference>
<dbReference type="Gene3D" id="1.20.58.520">
    <property type="entry name" value="Amidohydrolase"/>
    <property type="match status" value="1"/>
</dbReference>
<name>A0A9P6GC07_9PLEO</name>
<proteinExistence type="predicted"/>
<organism evidence="2 3">
    <name type="scientific">Paraphaeosphaeria minitans</name>
    <dbReference type="NCBI Taxonomy" id="565426"/>
    <lineage>
        <taxon>Eukaryota</taxon>
        <taxon>Fungi</taxon>
        <taxon>Dikarya</taxon>
        <taxon>Ascomycota</taxon>
        <taxon>Pezizomycotina</taxon>
        <taxon>Dothideomycetes</taxon>
        <taxon>Pleosporomycetidae</taxon>
        <taxon>Pleosporales</taxon>
        <taxon>Massarineae</taxon>
        <taxon>Didymosphaeriaceae</taxon>
        <taxon>Paraphaeosphaeria</taxon>
    </lineage>
</organism>
<dbReference type="Proteomes" id="UP000756921">
    <property type="component" value="Unassembled WGS sequence"/>
</dbReference>
<feature type="compositionally biased region" description="Polar residues" evidence="1">
    <location>
        <begin position="137"/>
        <end position="156"/>
    </location>
</feature>
<accession>A0A9P6GC07</accession>
<sequence>MRAIAYLSHALALRQAPTSTPSNATCAATIGTPGSIYICGKVSGSCDWWEYSKMTKECRNLNGSLANPSLVGPDFGGHCPLYKCHGDEVEFIPKPEAPLPAPESPNKIVCPGVKGVNIPSDVVKAIKCFNGIDHPSDSSGTPSPNANSTAVASPAAQTRSRQAALHLLSVLNLPLLSAKTTLSPTPANVFPEPATPEPYISASMTRIRSPRQGWSFVGPDYGGRCSFYSTLGCDEGSEVALGEGAAEKSITCPGKVLTPKPALDKAVAIKCFSSTAPADPAGAERNTTTTTTTNVTPSPVIKRFKRRQRPSLSWDMYTPTFVIDGPFIGIDATDAEHIDGKSGVLLPYLVDAHCCPTNITHMQELASWGVTSVSPIEALVAAIVKPAHAFRLREIGTIQAGIRPHLVLVGGDPWADIRNTSDVKRVWIGCVEVGKSL</sequence>
<dbReference type="Gene3D" id="2.30.40.10">
    <property type="entry name" value="Urease, subunit C, domain 1"/>
    <property type="match status" value="1"/>
</dbReference>
<evidence type="ECO:0000256" key="1">
    <source>
        <dbReference type="SAM" id="MobiDB-lite"/>
    </source>
</evidence>